<keyword evidence="4" id="KW-0676">Redox-active center</keyword>
<dbReference type="PROSITE" id="PS51257">
    <property type="entry name" value="PROKAR_LIPOPROTEIN"/>
    <property type="match status" value="1"/>
</dbReference>
<dbReference type="PANTHER" id="PTHR42852">
    <property type="entry name" value="THIOL:DISULFIDE INTERCHANGE PROTEIN DSBE"/>
    <property type="match status" value="1"/>
</dbReference>
<proteinExistence type="predicted"/>
<dbReference type="RefSeq" id="WP_296948842.1">
    <property type="nucleotide sequence ID" value="NZ_LT599021.1"/>
</dbReference>
<feature type="domain" description="Thioredoxin" evidence="5">
    <location>
        <begin position="229"/>
        <end position="369"/>
    </location>
</feature>
<evidence type="ECO:0000256" key="3">
    <source>
        <dbReference type="ARBA" id="ARBA00023157"/>
    </source>
</evidence>
<reference evidence="6" key="1">
    <citation type="submission" date="2016-04" db="EMBL/GenBank/DDBJ databases">
        <authorList>
            <person name="Evans L.H."/>
            <person name="Alamgir A."/>
            <person name="Owens N."/>
            <person name="Weber N.D."/>
            <person name="Virtaneva K."/>
            <person name="Barbian K."/>
            <person name="Babar A."/>
            <person name="Rosenke K."/>
        </authorList>
    </citation>
    <scope>NUCLEOTIDE SEQUENCE</scope>
    <source>
        <strain evidence="6">86-2</strain>
    </source>
</reference>
<sequence length="369" mass="41182">MKKIILFLAAIAILATSCVEKDAFTIKGKLPNGTYDGQQVYLKTLDENWKDLVAVDTVDVVDGEFVFKGLAKDGAKIHFISLDDAPDNMNRPVLVIVEPGQIEVSLDSISTVKGTPLNNACQAFNTKSQAIENEMMSISSKLRDDSTNTANKAELEKQYEDKYNVWTKETFDFVKENIQNQLGVYFLSRNFYRFSAEQLNELIPSIKPEYKSIARIQKVEKVAKALDATSVGKTFTDIKGKTPEGKDIALADFAGKGKYVLVDFWASWCPPCRAEMPKLVELYKQYGAKGVEIVGISLDKTNEDWVKGINNLNITWPQISDLKFWDSEGAAIYGVSSIPHLMLLDKDGKILARGLNAEEATKKIEELLK</sequence>
<dbReference type="PROSITE" id="PS00194">
    <property type="entry name" value="THIOREDOXIN_1"/>
    <property type="match status" value="1"/>
</dbReference>
<dbReference type="InterPro" id="IPR013766">
    <property type="entry name" value="Thioredoxin_domain"/>
</dbReference>
<name>A0A212JHF0_9BACT</name>
<dbReference type="InterPro" id="IPR017937">
    <property type="entry name" value="Thioredoxin_CS"/>
</dbReference>
<dbReference type="InterPro" id="IPR025380">
    <property type="entry name" value="DUF4369"/>
</dbReference>
<dbReference type="AlphaFoldDB" id="A0A212JHF0"/>
<evidence type="ECO:0000313" key="6">
    <source>
        <dbReference type="EMBL" id="SBV98862.1"/>
    </source>
</evidence>
<dbReference type="InterPro" id="IPR000866">
    <property type="entry name" value="AhpC/TSA"/>
</dbReference>
<keyword evidence="3" id="KW-1015">Disulfide bond</keyword>
<evidence type="ECO:0000256" key="4">
    <source>
        <dbReference type="ARBA" id="ARBA00023284"/>
    </source>
</evidence>
<dbReference type="Pfam" id="PF00578">
    <property type="entry name" value="AhpC-TSA"/>
    <property type="match status" value="1"/>
</dbReference>
<dbReference type="InterPro" id="IPR036249">
    <property type="entry name" value="Thioredoxin-like_sf"/>
</dbReference>
<gene>
    <name evidence="6" type="ORF">KL86DYS2_11524</name>
</gene>
<dbReference type="CDD" id="cd02966">
    <property type="entry name" value="TlpA_like_family"/>
    <property type="match status" value="1"/>
</dbReference>
<accession>A0A212JHF0</accession>
<keyword evidence="2" id="KW-0201">Cytochrome c-type biogenesis</keyword>
<dbReference type="PROSITE" id="PS51352">
    <property type="entry name" value="THIOREDOXIN_2"/>
    <property type="match status" value="1"/>
</dbReference>
<evidence type="ECO:0000256" key="2">
    <source>
        <dbReference type="ARBA" id="ARBA00022748"/>
    </source>
</evidence>
<dbReference type="Pfam" id="PF14289">
    <property type="entry name" value="DUF4369"/>
    <property type="match status" value="1"/>
</dbReference>
<organism evidence="6">
    <name type="scientific">uncultured Dysgonomonas sp</name>
    <dbReference type="NCBI Taxonomy" id="206096"/>
    <lineage>
        <taxon>Bacteria</taxon>
        <taxon>Pseudomonadati</taxon>
        <taxon>Bacteroidota</taxon>
        <taxon>Bacteroidia</taxon>
        <taxon>Bacteroidales</taxon>
        <taxon>Dysgonomonadaceae</taxon>
        <taxon>Dysgonomonas</taxon>
        <taxon>environmental samples</taxon>
    </lineage>
</organism>
<protein>
    <recommendedName>
        <fullName evidence="5">Thioredoxin domain-containing protein</fullName>
    </recommendedName>
</protein>
<dbReference type="InterPro" id="IPR050553">
    <property type="entry name" value="Thioredoxin_ResA/DsbE_sf"/>
</dbReference>
<evidence type="ECO:0000256" key="1">
    <source>
        <dbReference type="ARBA" id="ARBA00004196"/>
    </source>
</evidence>
<dbReference type="PANTHER" id="PTHR42852:SF6">
    <property type="entry name" value="THIOL:DISULFIDE INTERCHANGE PROTEIN DSBE"/>
    <property type="match status" value="1"/>
</dbReference>
<dbReference type="SUPFAM" id="SSF52833">
    <property type="entry name" value="Thioredoxin-like"/>
    <property type="match status" value="1"/>
</dbReference>
<dbReference type="Gene3D" id="3.40.30.10">
    <property type="entry name" value="Glutaredoxin"/>
    <property type="match status" value="1"/>
</dbReference>
<dbReference type="GO" id="GO:0030313">
    <property type="term" value="C:cell envelope"/>
    <property type="evidence" value="ECO:0007669"/>
    <property type="project" value="UniProtKB-SubCell"/>
</dbReference>
<dbReference type="EMBL" id="FLUL01000001">
    <property type="protein sequence ID" value="SBV98862.1"/>
    <property type="molecule type" value="Genomic_DNA"/>
</dbReference>
<dbReference type="GO" id="GO:0017004">
    <property type="term" value="P:cytochrome complex assembly"/>
    <property type="evidence" value="ECO:0007669"/>
    <property type="project" value="UniProtKB-KW"/>
</dbReference>
<evidence type="ECO:0000259" key="5">
    <source>
        <dbReference type="PROSITE" id="PS51352"/>
    </source>
</evidence>
<comment type="subcellular location">
    <subcellularLocation>
        <location evidence="1">Cell envelope</location>
    </subcellularLocation>
</comment>